<keyword evidence="2" id="KW-1185">Reference proteome</keyword>
<dbReference type="HOGENOM" id="CLU_1615397_0_0_2"/>
<accession>Q9HL18</accession>
<organism evidence="1 2">
    <name type="scientific">Thermoplasma acidophilum (strain ATCC 25905 / DSM 1728 / JCM 9062 / NBRC 15155 / AMRC-C165)</name>
    <dbReference type="NCBI Taxonomy" id="273075"/>
    <lineage>
        <taxon>Archaea</taxon>
        <taxon>Methanobacteriati</taxon>
        <taxon>Thermoplasmatota</taxon>
        <taxon>Thermoplasmata</taxon>
        <taxon>Thermoplasmatales</taxon>
        <taxon>Thermoplasmataceae</taxon>
        <taxon>Thermoplasma</taxon>
    </lineage>
</organism>
<evidence type="ECO:0000313" key="2">
    <source>
        <dbReference type="Proteomes" id="UP000001024"/>
    </source>
</evidence>
<dbReference type="InParanoid" id="Q9HL18"/>
<gene>
    <name evidence="1" type="ordered locus">Ta0422</name>
</gene>
<dbReference type="PaxDb" id="273075-Ta0422"/>
<dbReference type="eggNOG" id="arCOG07374">
    <property type="taxonomic scope" value="Archaea"/>
</dbReference>
<protein>
    <submittedName>
        <fullName evidence="1">Uncharacterized protein</fullName>
    </submittedName>
</protein>
<reference evidence="1 2" key="1">
    <citation type="journal article" date="2000" name="Nature">
        <title>The genome sequence of the thermoacidophilic scavenger Thermoplasma acidophilum.</title>
        <authorList>
            <person name="Ruepp A."/>
            <person name="Graml W."/>
            <person name="Santos-Martinez M.L."/>
            <person name="Koretke K.K."/>
            <person name="Volker C."/>
            <person name="Mewes H.W."/>
            <person name="Frishman D."/>
            <person name="Stocker S."/>
            <person name="Lupas A.N."/>
            <person name="Baumeister W."/>
        </authorList>
    </citation>
    <scope>NUCLEOTIDE SEQUENCE [LARGE SCALE GENOMIC DNA]</scope>
    <source>
        <strain evidence="2">ATCC 25905 / DSM 1728 / JCM 9062 / NBRC 15155 / AMRC-C165</strain>
    </source>
</reference>
<dbReference type="EMBL" id="AL445064">
    <property type="protein sequence ID" value="CAC11564.1"/>
    <property type="molecule type" value="Genomic_DNA"/>
</dbReference>
<dbReference type="EnsemblBacteria" id="CAC11564">
    <property type="protein sequence ID" value="CAC11564"/>
    <property type="gene ID" value="CAC11564"/>
</dbReference>
<dbReference type="KEGG" id="tac:Ta0422"/>
<evidence type="ECO:0000313" key="1">
    <source>
        <dbReference type="EMBL" id="CAC11564.1"/>
    </source>
</evidence>
<sequence>MDKMAHTGIRSFRSEISRDVYEEAWLTVMAGKGHRRVHLIRNGRRIMVMDFNNDDFDVWNYIKEAVNREGYVSAVLRSMTEEMHPKKKEPFMEVRGFLLYKKDSKIYWEMISAQDMMDAMQHDAVTGKKIKADPLDIYCGADGECLDYMGRSIVFVKKANPLYGH</sequence>
<name>Q9HL18_THEAC</name>
<dbReference type="Proteomes" id="UP000001024">
    <property type="component" value="Chromosome"/>
</dbReference>
<dbReference type="STRING" id="273075.gene:9571641"/>
<proteinExistence type="predicted"/>
<dbReference type="AlphaFoldDB" id="Q9HL18"/>